<evidence type="ECO:0000313" key="1">
    <source>
        <dbReference type="EMBL" id="MCI39173.1"/>
    </source>
</evidence>
<evidence type="ECO:0000313" key="2">
    <source>
        <dbReference type="Proteomes" id="UP000265520"/>
    </source>
</evidence>
<protein>
    <submittedName>
        <fullName evidence="1">DUF4283 domain protein</fullName>
    </submittedName>
</protein>
<dbReference type="PANTHER" id="PTHR34427:SF5">
    <property type="entry name" value="DUF4283 DOMAIN-CONTAINING PROTEIN"/>
    <property type="match status" value="1"/>
</dbReference>
<comment type="caution">
    <text evidence="1">The sequence shown here is derived from an EMBL/GenBank/DDBJ whole genome shotgun (WGS) entry which is preliminary data.</text>
</comment>
<name>A0A392RRD1_9FABA</name>
<dbReference type="EMBL" id="LXQA010264454">
    <property type="protein sequence ID" value="MCI39173.1"/>
    <property type="molecule type" value="Genomic_DNA"/>
</dbReference>
<proteinExistence type="predicted"/>
<sequence>MGGRKVFIGIDENENMEELVKEEELTLRKWFQNIVKWSPDQLVRERYCWICIHGIPLQAWQEEFFQLLTCKFGTYLYSDATTSYKDRLDMARVLVRTTSMEVINASVRVKVDEH</sequence>
<keyword evidence="2" id="KW-1185">Reference proteome</keyword>
<accession>A0A392RRD1</accession>
<dbReference type="AlphaFoldDB" id="A0A392RRD1"/>
<dbReference type="Proteomes" id="UP000265520">
    <property type="component" value="Unassembled WGS sequence"/>
</dbReference>
<feature type="non-terminal residue" evidence="1">
    <location>
        <position position="114"/>
    </location>
</feature>
<reference evidence="1 2" key="1">
    <citation type="journal article" date="2018" name="Front. Plant Sci.">
        <title>Red Clover (Trifolium pratense) and Zigzag Clover (T. medium) - A Picture of Genomic Similarities and Differences.</title>
        <authorList>
            <person name="Dluhosova J."/>
            <person name="Istvanek J."/>
            <person name="Nedelnik J."/>
            <person name="Repkova J."/>
        </authorList>
    </citation>
    <scope>NUCLEOTIDE SEQUENCE [LARGE SCALE GENOMIC DNA]</scope>
    <source>
        <strain evidence="2">cv. 10/8</strain>
        <tissue evidence="1">Leaf</tissue>
    </source>
</reference>
<organism evidence="1 2">
    <name type="scientific">Trifolium medium</name>
    <dbReference type="NCBI Taxonomy" id="97028"/>
    <lineage>
        <taxon>Eukaryota</taxon>
        <taxon>Viridiplantae</taxon>
        <taxon>Streptophyta</taxon>
        <taxon>Embryophyta</taxon>
        <taxon>Tracheophyta</taxon>
        <taxon>Spermatophyta</taxon>
        <taxon>Magnoliopsida</taxon>
        <taxon>eudicotyledons</taxon>
        <taxon>Gunneridae</taxon>
        <taxon>Pentapetalae</taxon>
        <taxon>rosids</taxon>
        <taxon>fabids</taxon>
        <taxon>Fabales</taxon>
        <taxon>Fabaceae</taxon>
        <taxon>Papilionoideae</taxon>
        <taxon>50 kb inversion clade</taxon>
        <taxon>NPAAA clade</taxon>
        <taxon>Hologalegina</taxon>
        <taxon>IRL clade</taxon>
        <taxon>Trifolieae</taxon>
        <taxon>Trifolium</taxon>
    </lineage>
</organism>
<dbReference type="PANTHER" id="PTHR34427">
    <property type="entry name" value="DUF4283 DOMAIN PROTEIN"/>
    <property type="match status" value="1"/>
</dbReference>